<dbReference type="Pfam" id="PF13858">
    <property type="entry name" value="DUF4199"/>
    <property type="match status" value="1"/>
</dbReference>
<feature type="transmembrane region" description="Helical" evidence="1">
    <location>
        <begin position="157"/>
        <end position="179"/>
    </location>
</feature>
<keyword evidence="1" id="KW-1133">Transmembrane helix</keyword>
<organism evidence="2 3">
    <name type="scientific">Flavisolibacter tropicus</name>
    <dbReference type="NCBI Taxonomy" id="1492898"/>
    <lineage>
        <taxon>Bacteria</taxon>
        <taxon>Pseudomonadati</taxon>
        <taxon>Bacteroidota</taxon>
        <taxon>Chitinophagia</taxon>
        <taxon>Chitinophagales</taxon>
        <taxon>Chitinophagaceae</taxon>
        <taxon>Flavisolibacter</taxon>
    </lineage>
</organism>
<dbReference type="EMBL" id="CP011390">
    <property type="protein sequence ID" value="ANE49375.1"/>
    <property type="molecule type" value="Genomic_DNA"/>
</dbReference>
<feature type="transmembrane region" description="Helical" evidence="1">
    <location>
        <begin position="87"/>
        <end position="108"/>
    </location>
</feature>
<evidence type="ECO:0008006" key="4">
    <source>
        <dbReference type="Google" id="ProtNLM"/>
    </source>
</evidence>
<proteinExistence type="predicted"/>
<evidence type="ECO:0000313" key="3">
    <source>
        <dbReference type="Proteomes" id="UP000077177"/>
    </source>
</evidence>
<feature type="transmembrane region" description="Helical" evidence="1">
    <location>
        <begin position="50"/>
        <end position="67"/>
    </location>
</feature>
<accession>A0A172TQM7</accession>
<name>A0A172TQM7_9BACT</name>
<dbReference type="AlphaFoldDB" id="A0A172TQM7"/>
<dbReference type="STRING" id="1492898.SY85_01505"/>
<keyword evidence="1" id="KW-0812">Transmembrane</keyword>
<keyword evidence="3" id="KW-1185">Reference proteome</keyword>
<reference evidence="2 3" key="2">
    <citation type="journal article" date="2016" name="Int. J. Syst. Evol. Microbiol.">
        <title>Flavisolibacter tropicus sp. nov., isolated from tropical soil.</title>
        <authorList>
            <person name="Lee J.J."/>
            <person name="Kang M.S."/>
            <person name="Kim G.S."/>
            <person name="Lee C.S."/>
            <person name="Lim S."/>
            <person name="Lee J."/>
            <person name="Roh S.H."/>
            <person name="Kang H."/>
            <person name="Ha J.M."/>
            <person name="Bae S."/>
            <person name="Jung H.Y."/>
            <person name="Kim M.K."/>
        </authorList>
    </citation>
    <scope>NUCLEOTIDE SEQUENCE [LARGE SCALE GENOMIC DNA]</scope>
    <source>
        <strain evidence="2 3">LCS9</strain>
    </source>
</reference>
<dbReference type="RefSeq" id="WP_066401462.1">
    <property type="nucleotide sequence ID" value="NZ_CP011390.1"/>
</dbReference>
<dbReference type="OrthoDB" id="660361at2"/>
<dbReference type="InterPro" id="IPR025250">
    <property type="entry name" value="DUF4199"/>
</dbReference>
<protein>
    <recommendedName>
        <fullName evidence="4">DUF4199 domain-containing protein</fullName>
    </recommendedName>
</protein>
<evidence type="ECO:0000313" key="2">
    <source>
        <dbReference type="EMBL" id="ANE49375.1"/>
    </source>
</evidence>
<dbReference type="Proteomes" id="UP000077177">
    <property type="component" value="Chromosome"/>
</dbReference>
<reference evidence="3" key="1">
    <citation type="submission" date="2015-01" db="EMBL/GenBank/DDBJ databases">
        <title>Flavisolibacter sp./LCS9/ whole genome sequencing.</title>
        <authorList>
            <person name="Kim M.K."/>
            <person name="Srinivasan S."/>
            <person name="Lee J.-J."/>
        </authorList>
    </citation>
    <scope>NUCLEOTIDE SEQUENCE [LARGE SCALE GENOMIC DNA]</scope>
    <source>
        <strain evidence="3">LCS9</strain>
    </source>
</reference>
<feature type="transmembrane region" description="Helical" evidence="1">
    <location>
        <begin position="20"/>
        <end position="38"/>
    </location>
</feature>
<sequence length="189" mass="21410">MDVFSTEQETPLVDFKREGIKIGIINGLFAMILMYGSYFMGMDTFMNQQYISAFLPYMIIVLLIAGFQLRKKNGGYLSFKEAIKFTFVSYVIAAVIIALGTYILFNLIDKDLTEKTFKLGIEKSRALMERMGASDDEVEKTIGKLEKQKAETGVQNIILGTGMELIWAFVKSLLISLVIRKEKPAFLQQ</sequence>
<evidence type="ECO:0000256" key="1">
    <source>
        <dbReference type="SAM" id="Phobius"/>
    </source>
</evidence>
<dbReference type="KEGG" id="fla:SY85_01505"/>
<gene>
    <name evidence="2" type="ORF">SY85_01505</name>
</gene>
<keyword evidence="1" id="KW-0472">Membrane</keyword>